<keyword evidence="3" id="KW-1185">Reference proteome</keyword>
<proteinExistence type="predicted"/>
<dbReference type="OrthoDB" id="166046at2157"/>
<dbReference type="EMBL" id="FOCX01000017">
    <property type="protein sequence ID" value="SEO70709.1"/>
    <property type="molecule type" value="Genomic_DNA"/>
</dbReference>
<feature type="region of interest" description="Disordered" evidence="1">
    <location>
        <begin position="1"/>
        <end position="84"/>
    </location>
</feature>
<evidence type="ECO:0000313" key="3">
    <source>
        <dbReference type="Proteomes" id="UP000198775"/>
    </source>
</evidence>
<accession>A0A1H8RVP5</accession>
<dbReference type="Proteomes" id="UP000198775">
    <property type="component" value="Unassembled WGS sequence"/>
</dbReference>
<dbReference type="RefSeq" id="WP_092662065.1">
    <property type="nucleotide sequence ID" value="NZ_FOCX01000017.1"/>
</dbReference>
<organism evidence="2 3">
    <name type="scientific">Halorientalis persicus</name>
    <dbReference type="NCBI Taxonomy" id="1367881"/>
    <lineage>
        <taxon>Archaea</taxon>
        <taxon>Methanobacteriati</taxon>
        <taxon>Methanobacteriota</taxon>
        <taxon>Stenosarchaea group</taxon>
        <taxon>Halobacteria</taxon>
        <taxon>Halobacteriales</taxon>
        <taxon>Haloarculaceae</taxon>
        <taxon>Halorientalis</taxon>
    </lineage>
</organism>
<reference evidence="3" key="1">
    <citation type="submission" date="2016-10" db="EMBL/GenBank/DDBJ databases">
        <authorList>
            <person name="Varghese N."/>
            <person name="Submissions S."/>
        </authorList>
    </citation>
    <scope>NUCLEOTIDE SEQUENCE [LARGE SCALE GENOMIC DNA]</scope>
    <source>
        <strain evidence="3">IBRC-M 10043</strain>
    </source>
</reference>
<protein>
    <submittedName>
        <fullName evidence="2">Uncharacterized protein</fullName>
    </submittedName>
</protein>
<feature type="compositionally biased region" description="Basic and acidic residues" evidence="1">
    <location>
        <begin position="1"/>
        <end position="24"/>
    </location>
</feature>
<dbReference type="AlphaFoldDB" id="A0A1H8RVP5"/>
<feature type="compositionally biased region" description="Low complexity" evidence="1">
    <location>
        <begin position="63"/>
        <end position="84"/>
    </location>
</feature>
<sequence>MAPDEFHSDAHPEATDITGDRDYGEWGQCVATAKSTGERCRAPANGSHGKCGTHGGDEDSGAPEGNDNAEGNDGGAAPEGNDNAATHELYSDENAYYQRRDEANQTLIDAIYDDYYKRFEARNGEPITGDEAMLFKVAVSVHKLLKADDWIEQRPETLDSGHPLIDRSEKRTAQGESYYEYVQSAVMKAEKQLEGFIRRWLKANDLHGPVDDGADVEVEVTAKMWDDLTGYYDED</sequence>
<evidence type="ECO:0000313" key="2">
    <source>
        <dbReference type="EMBL" id="SEO70709.1"/>
    </source>
</evidence>
<name>A0A1H8RVP5_9EURY</name>
<gene>
    <name evidence="2" type="ORF">SAMN05216388_101760</name>
</gene>
<evidence type="ECO:0000256" key="1">
    <source>
        <dbReference type="SAM" id="MobiDB-lite"/>
    </source>
</evidence>